<dbReference type="Gene3D" id="2.60.40.10">
    <property type="entry name" value="Immunoglobulins"/>
    <property type="match status" value="2"/>
</dbReference>
<evidence type="ECO:0000256" key="1">
    <source>
        <dbReference type="ARBA" id="ARBA00004370"/>
    </source>
</evidence>
<evidence type="ECO:0000256" key="4">
    <source>
        <dbReference type="SAM" id="Phobius"/>
    </source>
</evidence>
<keyword evidence="2 4" id="KW-0812">Transmembrane</keyword>
<dbReference type="PANTHER" id="PTHR11860:SF118">
    <property type="entry name" value="CMRF35-LIKE MOLECULE 3-RELATED"/>
    <property type="match status" value="1"/>
</dbReference>
<dbReference type="Pfam" id="PF07686">
    <property type="entry name" value="V-set"/>
    <property type="match status" value="1"/>
</dbReference>
<evidence type="ECO:0000256" key="3">
    <source>
        <dbReference type="ARBA" id="ARBA00023136"/>
    </source>
</evidence>
<dbReference type="AlphaFoldDB" id="A0A3Q3MUP4"/>
<sequence length="337" mass="37557">MCSNVYWLTLFSLTDMAVHLSFLLIFTGLTGIDSITTLRKAAVEPGGSITIPCHYGSQYRNHVKYLCEGNYFSFCSIVVQTNTQHHSSRFAISDNKPQRIFTVIINNLTEMDTGYYWCGVEINGWSDDGNYFHLSVNRGTPSLYVVQQAITVSNGFNITINCHYKNSGEMKWCRLGGACVAGSSGTIDGTRVTINGSSPDVFTVIMSELTTESSGWYLCIKGDLDMPVHLTVTERHASSTTKSPTNSSPTATTPQHRVFILSFAIPLSLLIVIVVVALFMWFIFKRHQRNKAESTTTDHTVDECLTYSDIVIKGNMRQMNEPTDESVIYSTPQTKKD</sequence>
<dbReference type="GO" id="GO:0005886">
    <property type="term" value="C:plasma membrane"/>
    <property type="evidence" value="ECO:0007669"/>
    <property type="project" value="TreeGrafter"/>
</dbReference>
<reference evidence="6" key="1">
    <citation type="submission" date="2025-08" db="UniProtKB">
        <authorList>
            <consortium name="Ensembl"/>
        </authorList>
    </citation>
    <scope>IDENTIFICATION</scope>
</reference>
<dbReference type="PANTHER" id="PTHR11860">
    <property type="entry name" value="POLYMERIC-IMMUNOGLOBULIN RECEPTOR"/>
    <property type="match status" value="1"/>
</dbReference>
<evidence type="ECO:0000313" key="7">
    <source>
        <dbReference type="Proteomes" id="UP000261640"/>
    </source>
</evidence>
<dbReference type="InterPro" id="IPR003599">
    <property type="entry name" value="Ig_sub"/>
</dbReference>
<evidence type="ECO:0000313" key="6">
    <source>
        <dbReference type="Ensembl" id="ENSMAMP00000031478.1"/>
    </source>
</evidence>
<keyword evidence="4" id="KW-1133">Transmembrane helix</keyword>
<dbReference type="InterPro" id="IPR036179">
    <property type="entry name" value="Ig-like_dom_sf"/>
</dbReference>
<dbReference type="InterPro" id="IPR013783">
    <property type="entry name" value="Ig-like_fold"/>
</dbReference>
<dbReference type="GeneID" id="113131404"/>
<dbReference type="STRING" id="205130.ENSMAMP00000031478"/>
<dbReference type="GO" id="GO:0004888">
    <property type="term" value="F:transmembrane signaling receptor activity"/>
    <property type="evidence" value="ECO:0007669"/>
    <property type="project" value="TreeGrafter"/>
</dbReference>
<dbReference type="InParanoid" id="A0A3Q3MUP4"/>
<dbReference type="InterPro" id="IPR050671">
    <property type="entry name" value="CD300_family_receptors"/>
</dbReference>
<dbReference type="CDD" id="cd05716">
    <property type="entry name" value="IgV_pIgR_like"/>
    <property type="match status" value="1"/>
</dbReference>
<feature type="transmembrane region" description="Helical" evidence="4">
    <location>
        <begin position="258"/>
        <end position="284"/>
    </location>
</feature>
<dbReference type="SMART" id="SM00409">
    <property type="entry name" value="IG"/>
    <property type="match status" value="2"/>
</dbReference>
<proteinExistence type="predicted"/>
<dbReference type="RefSeq" id="XP_026164365.1">
    <property type="nucleotide sequence ID" value="XM_026308580.1"/>
</dbReference>
<dbReference type="Proteomes" id="UP000261640">
    <property type="component" value="Unplaced"/>
</dbReference>
<feature type="domain" description="Immunoglobulin" evidence="5">
    <location>
        <begin position="38"/>
        <end position="137"/>
    </location>
</feature>
<evidence type="ECO:0000256" key="2">
    <source>
        <dbReference type="ARBA" id="ARBA00022692"/>
    </source>
</evidence>
<feature type="domain" description="Immunoglobulin" evidence="5">
    <location>
        <begin position="147"/>
        <end position="233"/>
    </location>
</feature>
<feature type="transmembrane region" description="Helical" evidence="4">
    <location>
        <begin position="7"/>
        <end position="29"/>
    </location>
</feature>
<dbReference type="Ensembl" id="ENSMAMT00000032305.2">
    <property type="protein sequence ID" value="ENSMAMP00000031478.1"/>
    <property type="gene ID" value="ENSMAMG00000021205.2"/>
</dbReference>
<reference evidence="6" key="2">
    <citation type="submission" date="2025-09" db="UniProtKB">
        <authorList>
            <consortium name="Ensembl"/>
        </authorList>
    </citation>
    <scope>IDENTIFICATION</scope>
</reference>
<organism evidence="6 7">
    <name type="scientific">Mastacembelus armatus</name>
    <name type="common">zig-zag eel</name>
    <dbReference type="NCBI Taxonomy" id="205130"/>
    <lineage>
        <taxon>Eukaryota</taxon>
        <taxon>Metazoa</taxon>
        <taxon>Chordata</taxon>
        <taxon>Craniata</taxon>
        <taxon>Vertebrata</taxon>
        <taxon>Euteleostomi</taxon>
        <taxon>Actinopterygii</taxon>
        <taxon>Neopterygii</taxon>
        <taxon>Teleostei</taxon>
        <taxon>Neoteleostei</taxon>
        <taxon>Acanthomorphata</taxon>
        <taxon>Anabantaria</taxon>
        <taxon>Synbranchiformes</taxon>
        <taxon>Mastacembelidae</taxon>
        <taxon>Mastacembelus</taxon>
    </lineage>
</organism>
<protein>
    <submittedName>
        <fullName evidence="6">Polymeric immunoglobulin receptor-like</fullName>
    </submittedName>
</protein>
<accession>A0A3Q3MUP4</accession>
<comment type="subcellular location">
    <subcellularLocation>
        <location evidence="1">Membrane</location>
    </subcellularLocation>
</comment>
<dbReference type="InterPro" id="IPR013106">
    <property type="entry name" value="Ig_V-set"/>
</dbReference>
<name>A0A3Q3MUP4_9TELE</name>
<dbReference type="SUPFAM" id="SSF48726">
    <property type="entry name" value="Immunoglobulin"/>
    <property type="match status" value="2"/>
</dbReference>
<keyword evidence="3 4" id="KW-0472">Membrane</keyword>
<keyword evidence="7" id="KW-1185">Reference proteome</keyword>
<evidence type="ECO:0000259" key="5">
    <source>
        <dbReference type="SMART" id="SM00409"/>
    </source>
</evidence>
<dbReference type="GeneTree" id="ENSGT00950000182977"/>